<keyword evidence="1" id="KW-0695">RNA-directed DNA polymerase</keyword>
<reference evidence="2" key="1">
    <citation type="journal article" date="2023" name="Hortic. Res.">
        <title>A chromosome-level phased genome enabling allele-level studies in sweet orange: a case study on citrus Huanglongbing tolerance.</title>
        <authorList>
            <person name="Wu B."/>
            <person name="Yu Q."/>
            <person name="Deng Z."/>
            <person name="Duan Y."/>
            <person name="Luo F."/>
            <person name="Gmitter F. Jr."/>
        </authorList>
    </citation>
    <scope>NUCLEOTIDE SEQUENCE [LARGE SCALE GENOMIC DNA]</scope>
    <source>
        <strain evidence="2">cv. Valencia</strain>
    </source>
</reference>
<sequence length="638" mass="72296">MLFSSHQKIYISRDVTFVENLPFYSKTAVQGESTSEHQPWESSWQSWLETPRENPHNSTTTHDQSIQQPQSAILPTSSQPFESSESSQPQSAESPRHPSAHLLQPLISPLPQLAVDNLNVYRRRRTGEQIEHGTQPHVQETEPNLSSCEDNTGMDSLASVEFMVPSVDDSNKSIAERKGVRSCTTHPIAKYVSYDSLSSSYRAFVSFLDNLHVPNNIQEALGHPEWKRAVHEEINALEKNDTWVITDFLQGNDQLDSYGIDYLETFAPVAKLNTIRILLSLVVNLDWYLYQLDIKNAFLNGDLEEEVFMEVPQGLDLNLTGNKVCKLKKSLYGLKQSPRAWFDRFAKAVVRLGYTQCQADHTLFLRTSQAKKISLLIVYVDDIILSGNDEEELQKSRKGIVVSQRKYTLDLLNETGMIGCKPVDTPMDPYKKLGSVENSVPVNRGRYQRLVGRLIYLSHTRPDIGFAVSAVSQFMHNPTEEHMDAVFRILKYLKMTPGKGLFFKKSEYRNIEIYSDADWAGDVTNRRSTSAYCSYVWGNLVTWRSKKQSVVAGSSAEAEFRALANGICEGIWIKRVLKELGVCSPSSILMRCDNQAAISIAKNPVHHDRTKHVEIDRHFISEKVTSGSVELKYIPTRQ</sequence>
<accession>A0ACB8IIR4</accession>
<proteinExistence type="predicted"/>
<keyword evidence="1" id="KW-0548">Nucleotidyltransferase</keyword>
<dbReference type="EMBL" id="CM039177">
    <property type="protein sequence ID" value="KAH9696627.1"/>
    <property type="molecule type" value="Genomic_DNA"/>
</dbReference>
<comment type="caution">
    <text evidence="1">The sequence shown here is derived from an EMBL/GenBank/DDBJ whole genome shotgun (WGS) entry which is preliminary data.</text>
</comment>
<keyword evidence="2" id="KW-1185">Reference proteome</keyword>
<organism evidence="1 2">
    <name type="scientific">Citrus sinensis</name>
    <name type="common">Sweet orange</name>
    <name type="synonym">Citrus aurantium var. sinensis</name>
    <dbReference type="NCBI Taxonomy" id="2711"/>
    <lineage>
        <taxon>Eukaryota</taxon>
        <taxon>Viridiplantae</taxon>
        <taxon>Streptophyta</taxon>
        <taxon>Embryophyta</taxon>
        <taxon>Tracheophyta</taxon>
        <taxon>Spermatophyta</taxon>
        <taxon>Magnoliopsida</taxon>
        <taxon>eudicotyledons</taxon>
        <taxon>Gunneridae</taxon>
        <taxon>Pentapetalae</taxon>
        <taxon>rosids</taxon>
        <taxon>malvids</taxon>
        <taxon>Sapindales</taxon>
        <taxon>Rutaceae</taxon>
        <taxon>Aurantioideae</taxon>
        <taxon>Citrus</taxon>
    </lineage>
</organism>
<protein>
    <submittedName>
        <fullName evidence="1">Reverse transcriptase Ty1/copia-type domain-containing protein</fullName>
    </submittedName>
</protein>
<keyword evidence="1" id="KW-0808">Transferase</keyword>
<name>A0ACB8IIR4_CITSI</name>
<dbReference type="Proteomes" id="UP000829398">
    <property type="component" value="Chromosome 8"/>
</dbReference>
<evidence type="ECO:0000313" key="1">
    <source>
        <dbReference type="EMBL" id="KAH9696627.1"/>
    </source>
</evidence>
<gene>
    <name evidence="1" type="ORF">KPL71_023237</name>
</gene>
<evidence type="ECO:0000313" key="2">
    <source>
        <dbReference type="Proteomes" id="UP000829398"/>
    </source>
</evidence>